<dbReference type="CDD" id="cd06661">
    <property type="entry name" value="GGCT_like"/>
    <property type="match status" value="1"/>
</dbReference>
<sequence>MPVGDRSLWYVGIGSMMNPDKFALRGIKPLESYPVRCVDFERRFWGKYGMAEVREKPGAQFHAVVHLMSERDMKVLDQIERGYIRKDVVCYKYDGTRIVGSAYQFDLSRIIYNGYTPPSERYVNLMVDGMVHYGCDPEAIAEMRATPTQGSGTR</sequence>
<dbReference type="InterPro" id="IPR013024">
    <property type="entry name" value="GGCT-like"/>
</dbReference>
<dbReference type="Gene3D" id="3.10.490.10">
    <property type="entry name" value="Gamma-glutamyl cyclotransferase-like"/>
    <property type="match status" value="1"/>
</dbReference>
<organism evidence="1 2">
    <name type="scientific">Prymnesium parvum</name>
    <name type="common">Toxic golden alga</name>
    <dbReference type="NCBI Taxonomy" id="97485"/>
    <lineage>
        <taxon>Eukaryota</taxon>
        <taxon>Haptista</taxon>
        <taxon>Haptophyta</taxon>
        <taxon>Prymnesiophyceae</taxon>
        <taxon>Prymnesiales</taxon>
        <taxon>Prymnesiaceae</taxon>
        <taxon>Prymnesium</taxon>
    </lineage>
</organism>
<comment type="caution">
    <text evidence="1">The sequence shown here is derived from an EMBL/GenBank/DDBJ whole genome shotgun (WGS) entry which is preliminary data.</text>
</comment>
<reference evidence="1 2" key="1">
    <citation type="journal article" date="2024" name="Science">
        <title>Giant polyketide synthase enzymes in the biosynthesis of giant marine polyether toxins.</title>
        <authorList>
            <person name="Fallon T.R."/>
            <person name="Shende V.V."/>
            <person name="Wierzbicki I.H."/>
            <person name="Pendleton A.L."/>
            <person name="Watervoot N.F."/>
            <person name="Auber R.P."/>
            <person name="Gonzalez D.J."/>
            <person name="Wisecaver J.H."/>
            <person name="Moore B.S."/>
        </authorList>
    </citation>
    <scope>NUCLEOTIDE SEQUENCE [LARGE SCALE GENOMIC DNA]</scope>
    <source>
        <strain evidence="1 2">12B1</strain>
    </source>
</reference>
<keyword evidence="2" id="KW-1185">Reference proteome</keyword>
<evidence type="ECO:0008006" key="3">
    <source>
        <dbReference type="Google" id="ProtNLM"/>
    </source>
</evidence>
<evidence type="ECO:0000313" key="1">
    <source>
        <dbReference type="EMBL" id="KAL1521693.1"/>
    </source>
</evidence>
<accession>A0AB34JL98</accession>
<dbReference type="AlphaFoldDB" id="A0AB34JL98"/>
<protein>
    <recommendedName>
        <fullName evidence="3">Gamma-glutamylcyclotransferase</fullName>
    </recommendedName>
</protein>
<dbReference type="EMBL" id="JBGBPQ010000007">
    <property type="protein sequence ID" value="KAL1521693.1"/>
    <property type="molecule type" value="Genomic_DNA"/>
</dbReference>
<dbReference type="SUPFAM" id="SSF110857">
    <property type="entry name" value="Gamma-glutamyl cyclotransferase-like"/>
    <property type="match status" value="1"/>
</dbReference>
<evidence type="ECO:0000313" key="2">
    <source>
        <dbReference type="Proteomes" id="UP001515480"/>
    </source>
</evidence>
<dbReference type="InterPro" id="IPR036568">
    <property type="entry name" value="GGCT-like_sf"/>
</dbReference>
<proteinExistence type="predicted"/>
<gene>
    <name evidence="1" type="ORF">AB1Y20_021348</name>
</gene>
<name>A0AB34JL98_PRYPA</name>
<dbReference type="Proteomes" id="UP001515480">
    <property type="component" value="Unassembled WGS sequence"/>
</dbReference>